<gene>
    <name evidence="5" type="ORF">CICLE_v10027281mg</name>
</gene>
<keyword evidence="1" id="KW-0677">Repeat</keyword>
<protein>
    <submittedName>
        <fullName evidence="5">Uncharacterized protein</fullName>
    </submittedName>
</protein>
<dbReference type="PANTHER" id="PTHR24186">
    <property type="entry name" value="PROTEIN PHOSPHATASE 1 REGULATORY SUBUNIT"/>
    <property type="match status" value="1"/>
</dbReference>
<dbReference type="InParanoid" id="V4SQ21"/>
<dbReference type="AlphaFoldDB" id="V4SQ21"/>
<dbReference type="OMA" id="THEENNC"/>
<reference evidence="5 6" key="1">
    <citation type="submission" date="2013-10" db="EMBL/GenBank/DDBJ databases">
        <authorList>
            <consortium name="International Citrus Genome Consortium"/>
            <person name="Jenkins J."/>
            <person name="Schmutz J."/>
            <person name="Prochnik S."/>
            <person name="Rokhsar D."/>
            <person name="Gmitter F."/>
            <person name="Ollitrault P."/>
            <person name="Machado M."/>
            <person name="Talon M."/>
            <person name="Wincker P."/>
            <person name="Jaillon O."/>
            <person name="Morgante M."/>
        </authorList>
    </citation>
    <scope>NUCLEOTIDE SEQUENCE</scope>
    <source>
        <strain evidence="6">cv. Clemenules</strain>
    </source>
</reference>
<evidence type="ECO:0000313" key="5">
    <source>
        <dbReference type="EMBL" id="ESR41030.1"/>
    </source>
</evidence>
<dbReference type="InterPro" id="IPR002110">
    <property type="entry name" value="Ankyrin_rpt"/>
</dbReference>
<feature type="repeat" description="ANK" evidence="3">
    <location>
        <begin position="255"/>
        <end position="288"/>
    </location>
</feature>
<keyword evidence="6" id="KW-1185">Reference proteome</keyword>
<feature type="non-terminal residue" evidence="5">
    <location>
        <position position="1"/>
    </location>
</feature>
<feature type="repeat" description="ANK" evidence="3">
    <location>
        <begin position="1"/>
        <end position="33"/>
    </location>
</feature>
<dbReference type="KEGG" id="cic:CICLE_v10027281mg"/>
<dbReference type="EMBL" id="KI536925">
    <property type="protein sequence ID" value="ESR41030.1"/>
    <property type="molecule type" value="Genomic_DNA"/>
</dbReference>
<dbReference type="Gene3D" id="1.25.40.20">
    <property type="entry name" value="Ankyrin repeat-containing domain"/>
    <property type="match status" value="1"/>
</dbReference>
<keyword evidence="2 3" id="KW-0040">ANK repeat</keyword>
<accession>V4SQ21</accession>
<evidence type="ECO:0000313" key="6">
    <source>
        <dbReference type="Proteomes" id="UP000030687"/>
    </source>
</evidence>
<feature type="region of interest" description="Disordered" evidence="4">
    <location>
        <begin position="325"/>
        <end position="367"/>
    </location>
</feature>
<dbReference type="PROSITE" id="PS50088">
    <property type="entry name" value="ANK_REPEAT"/>
    <property type="match status" value="3"/>
</dbReference>
<dbReference type="SUPFAM" id="SSF48403">
    <property type="entry name" value="Ankyrin repeat"/>
    <property type="match status" value="2"/>
</dbReference>
<dbReference type="STRING" id="85681.V4SQ21"/>
<evidence type="ECO:0000256" key="3">
    <source>
        <dbReference type="PROSITE-ProRule" id="PRU00023"/>
    </source>
</evidence>
<evidence type="ECO:0000256" key="2">
    <source>
        <dbReference type="ARBA" id="ARBA00023043"/>
    </source>
</evidence>
<dbReference type="PANTHER" id="PTHR24186:SF46">
    <property type="entry name" value="PROTEIN ACCELERATED CELL DEATH 6-LIKE"/>
    <property type="match status" value="1"/>
</dbReference>
<proteinExistence type="predicted"/>
<dbReference type="SMART" id="SM00248">
    <property type="entry name" value="ANK"/>
    <property type="match status" value="8"/>
</dbReference>
<dbReference type="PROSITE" id="PS50297">
    <property type="entry name" value="ANK_REP_REGION"/>
    <property type="match status" value="3"/>
</dbReference>
<feature type="compositionally biased region" description="Low complexity" evidence="4">
    <location>
        <begin position="332"/>
        <end position="345"/>
    </location>
</feature>
<name>V4SQ21_CITCL</name>
<evidence type="ECO:0000256" key="1">
    <source>
        <dbReference type="ARBA" id="ARBA00022737"/>
    </source>
</evidence>
<organism evidence="5 6">
    <name type="scientific">Citrus clementina</name>
    <name type="common">Clementine</name>
    <name type="synonym">Citrus deliciosa x Citrus sinensis</name>
    <dbReference type="NCBI Taxonomy" id="85681"/>
    <lineage>
        <taxon>Eukaryota</taxon>
        <taxon>Viridiplantae</taxon>
        <taxon>Streptophyta</taxon>
        <taxon>Embryophyta</taxon>
        <taxon>Tracheophyta</taxon>
        <taxon>Spermatophyta</taxon>
        <taxon>Magnoliopsida</taxon>
        <taxon>eudicotyledons</taxon>
        <taxon>Gunneridae</taxon>
        <taxon>Pentapetalae</taxon>
        <taxon>rosids</taxon>
        <taxon>malvids</taxon>
        <taxon>Sapindales</taxon>
        <taxon>Rutaceae</taxon>
        <taxon>Aurantioideae</taxon>
        <taxon>Citrus</taxon>
    </lineage>
</organism>
<sequence>NGDTALHIAARFGHEILVMEILKHQSDLVSVPNHKSETPMHVAARAGNFGAAQIFMRPHGNGNNTGTFDDILRKRDEEGNTPLHNAVRKCDGKMAFTMIKKDPEPIRYNNKAKQGPNNLTLLHSAIIKSQFVVMAKILEAKRDLINVRDERNRNPLRYAAALGHFKIACRLSDEDDSLVYQHDCNGQSPLHLASQNGQLSILENLLHSYPDSIEFIDNKNRNILHLAAQNGHADVVVFILKQPEVEDLINSSDVDGNTPLHLAAINNHFNIILVLARNMSVNIRATNKKEETPLAIVQLSNDPGEMSKLFAIKALEMAYARPSPDQNDILEGHGSSTSGNGTTTSVESKLITKTNLEPPRPTQRNLI</sequence>
<dbReference type="eggNOG" id="KOG0504">
    <property type="taxonomic scope" value="Eukaryota"/>
</dbReference>
<feature type="repeat" description="ANK" evidence="3">
    <location>
        <begin position="185"/>
        <end position="206"/>
    </location>
</feature>
<dbReference type="GO" id="GO:0005886">
    <property type="term" value="C:plasma membrane"/>
    <property type="evidence" value="ECO:0007669"/>
    <property type="project" value="TreeGrafter"/>
</dbReference>
<dbReference type="Pfam" id="PF12796">
    <property type="entry name" value="Ank_2"/>
    <property type="match status" value="2"/>
</dbReference>
<dbReference type="Pfam" id="PF00023">
    <property type="entry name" value="Ank"/>
    <property type="match status" value="1"/>
</dbReference>
<dbReference type="InterPro" id="IPR036770">
    <property type="entry name" value="Ankyrin_rpt-contain_sf"/>
</dbReference>
<dbReference type="Proteomes" id="UP000030687">
    <property type="component" value="Unassembled WGS sequence"/>
</dbReference>
<dbReference type="Gramene" id="ESR41030">
    <property type="protein sequence ID" value="ESR41030"/>
    <property type="gene ID" value="CICLE_v10027281mg"/>
</dbReference>
<evidence type="ECO:0000256" key="4">
    <source>
        <dbReference type="SAM" id="MobiDB-lite"/>
    </source>
</evidence>